<dbReference type="SUPFAM" id="SSF48163">
    <property type="entry name" value="An anticodon-binding domain of class I aminoacyl-tRNA synthetases"/>
    <property type="match status" value="1"/>
</dbReference>
<comment type="catalytic activity">
    <reaction evidence="7">
        <text>tRNA(Glu) + L-glutamate + ATP = L-glutamyl-tRNA(Glu) + AMP + diphosphate</text>
        <dbReference type="Rhea" id="RHEA:23540"/>
        <dbReference type="Rhea" id="RHEA-COMP:9663"/>
        <dbReference type="Rhea" id="RHEA-COMP:9680"/>
        <dbReference type="ChEBI" id="CHEBI:29985"/>
        <dbReference type="ChEBI" id="CHEBI:30616"/>
        <dbReference type="ChEBI" id="CHEBI:33019"/>
        <dbReference type="ChEBI" id="CHEBI:78442"/>
        <dbReference type="ChEBI" id="CHEBI:78520"/>
        <dbReference type="ChEBI" id="CHEBI:456215"/>
        <dbReference type="EC" id="6.1.1.17"/>
    </reaction>
</comment>
<evidence type="ECO:0000259" key="8">
    <source>
        <dbReference type="Pfam" id="PF00749"/>
    </source>
</evidence>
<proteinExistence type="inferred from homology"/>
<keyword evidence="5 7" id="KW-0648">Protein biosynthesis</keyword>
<dbReference type="InterPro" id="IPR020751">
    <property type="entry name" value="aa-tRNA-synth_I_codon-bd_sub2"/>
</dbReference>
<comment type="function">
    <text evidence="7">Catalyzes the attachment of glutamate to tRNA(Glu) in a two-step reaction: glutamate is first activated by ATP to form Glu-AMP and then transferred to the acceptor end of tRNA(Glu).</text>
</comment>
<evidence type="ECO:0000259" key="9">
    <source>
        <dbReference type="Pfam" id="PF19269"/>
    </source>
</evidence>
<dbReference type="PANTHER" id="PTHR43311">
    <property type="entry name" value="GLUTAMATE--TRNA LIGASE"/>
    <property type="match status" value="1"/>
</dbReference>
<dbReference type="HAMAP" id="MF_00022">
    <property type="entry name" value="Glu_tRNA_synth_type1"/>
    <property type="match status" value="1"/>
</dbReference>
<protein>
    <recommendedName>
        <fullName evidence="7">Glutamate--tRNA ligase</fullName>
        <ecNumber evidence="7">6.1.1.17</ecNumber>
    </recommendedName>
    <alternativeName>
        <fullName evidence="7">Glutamyl-tRNA synthetase</fullName>
        <shortName evidence="7">GluRS</shortName>
    </alternativeName>
</protein>
<dbReference type="GO" id="GO:0008270">
    <property type="term" value="F:zinc ion binding"/>
    <property type="evidence" value="ECO:0007669"/>
    <property type="project" value="InterPro"/>
</dbReference>
<dbReference type="InterPro" id="IPR045462">
    <property type="entry name" value="aa-tRNA-synth_I_cd-bd"/>
</dbReference>
<evidence type="ECO:0000256" key="7">
    <source>
        <dbReference type="HAMAP-Rule" id="MF_00022"/>
    </source>
</evidence>
<feature type="domain" description="Glutamyl/glutaminyl-tRNA synthetase class Ib catalytic" evidence="8">
    <location>
        <begin position="108"/>
        <end position="283"/>
    </location>
</feature>
<evidence type="ECO:0000256" key="5">
    <source>
        <dbReference type="ARBA" id="ARBA00022917"/>
    </source>
</evidence>
<evidence type="ECO:0000256" key="2">
    <source>
        <dbReference type="ARBA" id="ARBA00022598"/>
    </source>
</evidence>
<comment type="subcellular location">
    <subcellularLocation>
        <location evidence="7">Cytoplasm</location>
    </subcellularLocation>
</comment>
<keyword evidence="4 7" id="KW-0067">ATP-binding</keyword>
<comment type="caution">
    <text evidence="10">The sequence shown here is derived from an EMBL/GenBank/DDBJ whole genome shotgun (WGS) entry which is preliminary data.</text>
</comment>
<dbReference type="InterPro" id="IPR004527">
    <property type="entry name" value="Glu-tRNA-ligase_bac/mito"/>
</dbReference>
<dbReference type="Proteomes" id="UP000177279">
    <property type="component" value="Unassembled WGS sequence"/>
</dbReference>
<dbReference type="InterPro" id="IPR033910">
    <property type="entry name" value="GluRS_core"/>
</dbReference>
<dbReference type="EC" id="6.1.1.17" evidence="7"/>
<gene>
    <name evidence="7" type="primary">gltX</name>
    <name evidence="10" type="ORF">A3D49_01695</name>
</gene>
<dbReference type="Pfam" id="PF00749">
    <property type="entry name" value="tRNA-synt_1c"/>
    <property type="match status" value="2"/>
</dbReference>
<feature type="short sequence motif" description="'KMSKS' region" evidence="7">
    <location>
        <begin position="212"/>
        <end position="216"/>
    </location>
</feature>
<dbReference type="InterPro" id="IPR008925">
    <property type="entry name" value="aa_tRNA-synth_I_cd-bd_sf"/>
</dbReference>
<keyword evidence="2 7" id="KW-0436">Ligase</keyword>
<dbReference type="GO" id="GO:0004818">
    <property type="term" value="F:glutamate-tRNA ligase activity"/>
    <property type="evidence" value="ECO:0007669"/>
    <property type="project" value="UniProtKB-UniRule"/>
</dbReference>
<evidence type="ECO:0000256" key="3">
    <source>
        <dbReference type="ARBA" id="ARBA00022741"/>
    </source>
</evidence>
<dbReference type="GO" id="GO:0000049">
    <property type="term" value="F:tRNA binding"/>
    <property type="evidence" value="ECO:0007669"/>
    <property type="project" value="InterPro"/>
</dbReference>
<dbReference type="Gene3D" id="1.10.10.350">
    <property type="match status" value="1"/>
</dbReference>
<evidence type="ECO:0000256" key="1">
    <source>
        <dbReference type="ARBA" id="ARBA00007894"/>
    </source>
</evidence>
<keyword evidence="7" id="KW-0963">Cytoplasm</keyword>
<dbReference type="GO" id="GO:0005524">
    <property type="term" value="F:ATP binding"/>
    <property type="evidence" value="ECO:0007669"/>
    <property type="project" value="UniProtKB-UniRule"/>
</dbReference>
<keyword evidence="6 7" id="KW-0030">Aminoacyl-tRNA synthetase</keyword>
<feature type="domain" description="Aminoacyl-tRNA synthetase class I anticodon-binding" evidence="9">
    <location>
        <begin position="303"/>
        <end position="398"/>
    </location>
</feature>
<name>A0A1G2TH04_9BACT</name>
<keyword evidence="3 7" id="KW-0547">Nucleotide-binding</keyword>
<organism evidence="10 11">
    <name type="scientific">Candidatus Zambryskibacteria bacterium RIFCSPHIGHO2_02_FULL_43_37</name>
    <dbReference type="NCBI Taxonomy" id="1802749"/>
    <lineage>
        <taxon>Bacteria</taxon>
        <taxon>Candidatus Zambryskiibacteriota</taxon>
    </lineage>
</organism>
<feature type="binding site" evidence="7">
    <location>
        <position position="215"/>
    </location>
    <ligand>
        <name>ATP</name>
        <dbReference type="ChEBI" id="CHEBI:30616"/>
    </ligand>
</feature>
<comment type="subunit">
    <text evidence="7">Monomer.</text>
</comment>
<dbReference type="InterPro" id="IPR020058">
    <property type="entry name" value="Glu/Gln-tRNA-synth_Ib_cat-dom"/>
</dbReference>
<dbReference type="GO" id="GO:0005829">
    <property type="term" value="C:cytosol"/>
    <property type="evidence" value="ECO:0007669"/>
    <property type="project" value="TreeGrafter"/>
</dbReference>
<comment type="caution">
    <text evidence="7">Lacks conserved residue(s) required for the propagation of feature annotation.</text>
</comment>
<feature type="short sequence motif" description="'HIGH' region" evidence="7">
    <location>
        <begin position="14"/>
        <end position="24"/>
    </location>
</feature>
<dbReference type="GO" id="GO:0006424">
    <property type="term" value="P:glutamyl-tRNA aminoacylation"/>
    <property type="evidence" value="ECO:0007669"/>
    <property type="project" value="UniProtKB-UniRule"/>
</dbReference>
<evidence type="ECO:0000256" key="6">
    <source>
        <dbReference type="ARBA" id="ARBA00023146"/>
    </source>
</evidence>
<accession>A0A1G2TH04</accession>
<evidence type="ECO:0000313" key="10">
    <source>
        <dbReference type="EMBL" id="OHA96567.1"/>
    </source>
</evidence>
<feature type="domain" description="Glutamyl/glutaminyl-tRNA synthetase class Ib catalytic" evidence="8">
    <location>
        <begin position="8"/>
        <end position="107"/>
    </location>
</feature>
<dbReference type="InterPro" id="IPR000924">
    <property type="entry name" value="Glu/Gln-tRNA-synth"/>
</dbReference>
<evidence type="ECO:0000256" key="4">
    <source>
        <dbReference type="ARBA" id="ARBA00022840"/>
    </source>
</evidence>
<dbReference type="Pfam" id="PF19269">
    <property type="entry name" value="Anticodon_2"/>
    <property type="match status" value="1"/>
</dbReference>
<comment type="similarity">
    <text evidence="1 7">Belongs to the class-I aminoacyl-tRNA synthetase family. Glutamate--tRNA ligase type 1 subfamily.</text>
</comment>
<dbReference type="PRINTS" id="PR00987">
    <property type="entry name" value="TRNASYNTHGLU"/>
</dbReference>
<dbReference type="PANTHER" id="PTHR43311:SF2">
    <property type="entry name" value="GLUTAMATE--TRNA LIGASE, MITOCHONDRIAL-RELATED"/>
    <property type="match status" value="1"/>
</dbReference>
<dbReference type="EMBL" id="MHVS01000005">
    <property type="protein sequence ID" value="OHA96567.1"/>
    <property type="molecule type" value="Genomic_DNA"/>
</dbReference>
<dbReference type="SUPFAM" id="SSF52374">
    <property type="entry name" value="Nucleotidylyl transferase"/>
    <property type="match status" value="1"/>
</dbReference>
<dbReference type="AlphaFoldDB" id="A0A1G2TH04"/>
<dbReference type="CDD" id="cd00808">
    <property type="entry name" value="GluRS_core"/>
    <property type="match status" value="1"/>
</dbReference>
<evidence type="ECO:0000313" key="11">
    <source>
        <dbReference type="Proteomes" id="UP000177279"/>
    </source>
</evidence>
<dbReference type="InterPro" id="IPR014729">
    <property type="entry name" value="Rossmann-like_a/b/a_fold"/>
</dbReference>
<sequence>MKSKNENIVVRMAPSPTGYLHIGSVRTTLFNFLFARHNGGKYILRIEDTDKERNKKEYEDDILNGLKWLGLEHDEFYRQSERTDVYKGYLKKMIDDGLAYVSKEEPKEEGQRDEVIRFKNPNKKIQFDDLVRGSVEFDTTELGDFVIAKSVEEPLYHLAVVVDDHESKVTHVIRGEEHISNTPRQILIQEAIGAERPIYAHLPVIVDESRKKLSKRKHGAAVWLSTYKDEGYLPEAIINYMALLGWNPGTEQEIFTLQELIGVFDFSHVQKSSAFFDVKKLQWVNKEHIKLLPKEGQRKILLKEIENEPYMAGEPDLDVEKISWKKVSKEETLKHLAEAKKIIEENGNLMEYAEREGKGNVLWPVRYALTGAEASPDPFTMLEILGKEKSLKRLERAIMVLNAKI</sequence>
<dbReference type="InterPro" id="IPR049940">
    <property type="entry name" value="GluQ/Sye"/>
</dbReference>
<reference evidence="10 11" key="1">
    <citation type="journal article" date="2016" name="Nat. Commun.">
        <title>Thousands of microbial genomes shed light on interconnected biogeochemical processes in an aquifer system.</title>
        <authorList>
            <person name="Anantharaman K."/>
            <person name="Brown C.T."/>
            <person name="Hug L.A."/>
            <person name="Sharon I."/>
            <person name="Castelle C.J."/>
            <person name="Probst A.J."/>
            <person name="Thomas B.C."/>
            <person name="Singh A."/>
            <person name="Wilkins M.J."/>
            <person name="Karaoz U."/>
            <person name="Brodie E.L."/>
            <person name="Williams K.H."/>
            <person name="Hubbard S.S."/>
            <person name="Banfield J.F."/>
        </authorList>
    </citation>
    <scope>NUCLEOTIDE SEQUENCE [LARGE SCALE GENOMIC DNA]</scope>
</reference>
<dbReference type="Gene3D" id="3.40.50.620">
    <property type="entry name" value="HUPs"/>
    <property type="match status" value="2"/>
</dbReference>